<evidence type="ECO:0000313" key="4">
    <source>
        <dbReference type="Proteomes" id="UP000431269"/>
    </source>
</evidence>
<keyword evidence="1" id="KW-0472">Membrane</keyword>
<dbReference type="InterPro" id="IPR036737">
    <property type="entry name" value="OmpA-like_sf"/>
</dbReference>
<keyword evidence="4" id="KW-1185">Reference proteome</keyword>
<feature type="domain" description="OmpA-like" evidence="2">
    <location>
        <begin position="32"/>
        <end position="149"/>
    </location>
</feature>
<name>A0A6I6MR67_9CAUL</name>
<dbReference type="Gene3D" id="3.30.1330.60">
    <property type="entry name" value="OmpA-like domain"/>
    <property type="match status" value="1"/>
</dbReference>
<dbReference type="PROSITE" id="PS51257">
    <property type="entry name" value="PROKAR_LIPOPROTEIN"/>
    <property type="match status" value="1"/>
</dbReference>
<evidence type="ECO:0000259" key="2">
    <source>
        <dbReference type="PROSITE" id="PS51123"/>
    </source>
</evidence>
<dbReference type="KEGG" id="tsv:DSM104635_02126"/>
<dbReference type="Pfam" id="PF00691">
    <property type="entry name" value="OmpA"/>
    <property type="match status" value="1"/>
</dbReference>
<organism evidence="3 4">
    <name type="scientific">Terricaulis silvestris</name>
    <dbReference type="NCBI Taxonomy" id="2686094"/>
    <lineage>
        <taxon>Bacteria</taxon>
        <taxon>Pseudomonadati</taxon>
        <taxon>Pseudomonadota</taxon>
        <taxon>Alphaproteobacteria</taxon>
        <taxon>Caulobacterales</taxon>
        <taxon>Caulobacteraceae</taxon>
        <taxon>Terricaulis</taxon>
    </lineage>
</organism>
<dbReference type="InterPro" id="IPR006665">
    <property type="entry name" value="OmpA-like"/>
</dbReference>
<reference evidence="4" key="1">
    <citation type="submission" date="2019-12" db="EMBL/GenBank/DDBJ databases">
        <title>Complete genome of Terracaulis silvestris 0127_4.</title>
        <authorList>
            <person name="Vieira S."/>
            <person name="Riedel T."/>
            <person name="Sproer C."/>
            <person name="Pascual J."/>
            <person name="Boedeker C."/>
            <person name="Overmann J."/>
        </authorList>
    </citation>
    <scope>NUCLEOTIDE SEQUENCE [LARGE SCALE GENOMIC DNA]</scope>
    <source>
        <strain evidence="4">0127_4</strain>
    </source>
</reference>
<dbReference type="AlphaFoldDB" id="A0A6I6MR67"/>
<dbReference type="PROSITE" id="PS51123">
    <property type="entry name" value="OMPA_2"/>
    <property type="match status" value="1"/>
</dbReference>
<dbReference type="SUPFAM" id="SSF103088">
    <property type="entry name" value="OmpA-like"/>
    <property type="match status" value="1"/>
</dbReference>
<protein>
    <submittedName>
        <fullName evidence="3">Outer membrane protein-associated (Lipo)protein</fullName>
    </submittedName>
</protein>
<gene>
    <name evidence="3" type="ORF">DSM104635_02126</name>
</gene>
<evidence type="ECO:0000256" key="1">
    <source>
        <dbReference type="PROSITE-ProRule" id="PRU00473"/>
    </source>
</evidence>
<dbReference type="EMBL" id="CP047045">
    <property type="protein sequence ID" value="QGZ95277.1"/>
    <property type="molecule type" value="Genomic_DNA"/>
</dbReference>
<dbReference type="Proteomes" id="UP000431269">
    <property type="component" value="Chromosome"/>
</dbReference>
<accession>A0A6I6MR67</accession>
<proteinExistence type="predicted"/>
<evidence type="ECO:0000313" key="3">
    <source>
        <dbReference type="EMBL" id="QGZ95277.1"/>
    </source>
</evidence>
<sequence>MLNKMFAAVVFAAALGACETLPGSSDAATAFDPAACYERDFNVYFDGADATLSPEAREAISAVGTALRGCRIDHVRIIGMADAALEAEISIEISEARARAIRAYLESEFRWDHDKFELRARGDRGAVTEEGLNRPLRSRARVVATASAP</sequence>
<dbReference type="GO" id="GO:0016020">
    <property type="term" value="C:membrane"/>
    <property type="evidence" value="ECO:0007669"/>
    <property type="project" value="UniProtKB-UniRule"/>
</dbReference>
<dbReference type="RefSeq" id="WP_158766154.1">
    <property type="nucleotide sequence ID" value="NZ_CP047045.1"/>
</dbReference>